<dbReference type="Proteomes" id="UP000028302">
    <property type="component" value="Unassembled WGS sequence"/>
</dbReference>
<dbReference type="InterPro" id="IPR058624">
    <property type="entry name" value="MdtA-like_HH"/>
</dbReference>
<dbReference type="Pfam" id="PF25876">
    <property type="entry name" value="HH_MFP_RND"/>
    <property type="match status" value="1"/>
</dbReference>
<dbReference type="Pfam" id="PF25944">
    <property type="entry name" value="Beta-barrel_RND"/>
    <property type="match status" value="1"/>
</dbReference>
<dbReference type="eggNOG" id="COG0845">
    <property type="taxonomic scope" value="Bacteria"/>
</dbReference>
<comment type="caution">
    <text evidence="8">The sequence shown here is derived from an EMBL/GenBank/DDBJ whole genome shotgun (WGS) entry which is preliminary data.</text>
</comment>
<dbReference type="EMBL" id="APNK01000027">
    <property type="protein sequence ID" value="KEZ76543.1"/>
    <property type="molecule type" value="Genomic_DNA"/>
</dbReference>
<dbReference type="PANTHER" id="PTHR30158">
    <property type="entry name" value="ACRA/E-RELATED COMPONENT OF DRUG EFFLUX TRANSPORTER"/>
    <property type="match status" value="1"/>
</dbReference>
<protein>
    <submittedName>
        <fullName evidence="8">RND family efflux transporter MFP subunit</fullName>
    </submittedName>
</protein>
<evidence type="ECO:0000259" key="7">
    <source>
        <dbReference type="Pfam" id="PF25967"/>
    </source>
</evidence>
<dbReference type="Gene3D" id="1.10.287.470">
    <property type="entry name" value="Helix hairpin bin"/>
    <property type="match status" value="1"/>
</dbReference>
<dbReference type="PANTHER" id="PTHR30158:SF3">
    <property type="entry name" value="MULTIDRUG EFFLUX PUMP SUBUNIT ACRA-RELATED"/>
    <property type="match status" value="1"/>
</dbReference>
<evidence type="ECO:0000259" key="5">
    <source>
        <dbReference type="Pfam" id="PF25917"/>
    </source>
</evidence>
<evidence type="ECO:0000313" key="8">
    <source>
        <dbReference type="EMBL" id="KEZ76543.1"/>
    </source>
</evidence>
<dbReference type="SUPFAM" id="SSF111369">
    <property type="entry name" value="HlyD-like secretion proteins"/>
    <property type="match status" value="1"/>
</dbReference>
<feature type="signal peptide" evidence="3">
    <location>
        <begin position="1"/>
        <end position="28"/>
    </location>
</feature>
<proteinExistence type="inferred from homology"/>
<organism evidence="8 9">
    <name type="scientific">Salinisphaera hydrothermalis (strain C41B8)</name>
    <dbReference type="NCBI Taxonomy" id="1304275"/>
    <lineage>
        <taxon>Bacteria</taxon>
        <taxon>Pseudomonadati</taxon>
        <taxon>Pseudomonadota</taxon>
        <taxon>Gammaproteobacteria</taxon>
        <taxon>Salinisphaerales</taxon>
        <taxon>Salinisphaeraceae</taxon>
        <taxon>Salinisphaera</taxon>
    </lineage>
</organism>
<dbReference type="PATRIC" id="fig|1304275.5.peg.2963"/>
<dbReference type="Gene3D" id="2.40.30.170">
    <property type="match status" value="1"/>
</dbReference>
<dbReference type="RefSeq" id="WP_084189034.1">
    <property type="nucleotide sequence ID" value="NZ_APNK01000027.1"/>
</dbReference>
<accession>A0A084IIK9</accession>
<dbReference type="InterPro" id="IPR058627">
    <property type="entry name" value="MdtA-like_C"/>
</dbReference>
<dbReference type="PROSITE" id="PS51257">
    <property type="entry name" value="PROKAR_LIPOPROTEIN"/>
    <property type="match status" value="1"/>
</dbReference>
<comment type="similarity">
    <text evidence="2">Belongs to the membrane fusion protein (MFP) (TC 8.A.1) family.</text>
</comment>
<comment type="subcellular location">
    <subcellularLocation>
        <location evidence="1">Cell inner membrane</location>
        <topology evidence="1">Lipid-anchor</topology>
    </subcellularLocation>
</comment>
<dbReference type="GO" id="GO:0005886">
    <property type="term" value="C:plasma membrane"/>
    <property type="evidence" value="ECO:0007669"/>
    <property type="project" value="UniProtKB-SubCell"/>
</dbReference>
<feature type="domain" description="Multidrug resistance protein MdtA-like barrel-sandwich hybrid" evidence="5">
    <location>
        <begin position="63"/>
        <end position="202"/>
    </location>
</feature>
<feature type="domain" description="Multidrug resistance protein MdtA-like beta-barrel" evidence="6">
    <location>
        <begin position="207"/>
        <end position="295"/>
    </location>
</feature>
<feature type="chain" id="PRO_5001776489" evidence="3">
    <location>
        <begin position="29"/>
        <end position="400"/>
    </location>
</feature>
<keyword evidence="9" id="KW-1185">Reference proteome</keyword>
<dbReference type="FunFam" id="2.40.420.20:FF:000001">
    <property type="entry name" value="Efflux RND transporter periplasmic adaptor subunit"/>
    <property type="match status" value="1"/>
</dbReference>
<dbReference type="GO" id="GO:0022857">
    <property type="term" value="F:transmembrane transporter activity"/>
    <property type="evidence" value="ECO:0007669"/>
    <property type="project" value="InterPro"/>
</dbReference>
<name>A0A084IIK9_SALHC</name>
<dbReference type="Pfam" id="PF25967">
    <property type="entry name" value="RND-MFP_C"/>
    <property type="match status" value="1"/>
</dbReference>
<feature type="domain" description="Multidrug resistance protein MdtA-like alpha-helical hairpin" evidence="4">
    <location>
        <begin position="102"/>
        <end position="170"/>
    </location>
</feature>
<evidence type="ECO:0000259" key="6">
    <source>
        <dbReference type="Pfam" id="PF25944"/>
    </source>
</evidence>
<dbReference type="Gene3D" id="2.40.50.100">
    <property type="match status" value="1"/>
</dbReference>
<evidence type="ECO:0000313" key="9">
    <source>
        <dbReference type="Proteomes" id="UP000028302"/>
    </source>
</evidence>
<reference evidence="8 9" key="1">
    <citation type="submission" date="2013-03" db="EMBL/GenBank/DDBJ databases">
        <title>Salinisphaera hydrothermalis C41B8 Genome Sequencing.</title>
        <authorList>
            <person name="Li C."/>
            <person name="Lai Q."/>
            <person name="Shao Z."/>
        </authorList>
    </citation>
    <scope>NUCLEOTIDE SEQUENCE [LARGE SCALE GENOMIC DNA]</scope>
    <source>
        <strain evidence="8 9">C41B8</strain>
    </source>
</reference>
<evidence type="ECO:0000256" key="3">
    <source>
        <dbReference type="SAM" id="SignalP"/>
    </source>
</evidence>
<evidence type="ECO:0000256" key="1">
    <source>
        <dbReference type="ARBA" id="ARBA00004519"/>
    </source>
</evidence>
<feature type="domain" description="Multidrug resistance protein MdtA-like C-terminal permuted SH3" evidence="7">
    <location>
        <begin position="302"/>
        <end position="363"/>
    </location>
</feature>
<dbReference type="Pfam" id="PF25917">
    <property type="entry name" value="BSH_RND"/>
    <property type="match status" value="1"/>
</dbReference>
<sequence length="400" mass="41990">MSLVHRLGLPAAAVIVLLLTACSQPQSAAPKTLTTVGVYKVMPQPYTVTETLPGRTRAYMSSDVRPQVDGIIQKRLFTEGADVAAGDVLYQIDPARYEAAVSQAKAQLQQAQAAVKSAAPLARRYQHLAAIDAISKQDRDNAVAQLAQDRADVANARANLQTARINLGYTRIKAPISGRIGASAVTPGALVTANQTNALTTINQLDPIYIDIQQSVSQYLTLKHAVATGALETDKNNAAPVTVSPEGSDTTLKGKLEFSGAEVAPDTGAVMLRAIVPNPDHTLLPGMYVRATLTQGIDVKSILVPQQGVQRDAAGRPTALVVGADGKVARHKLKIASATDDNRWRVTAGLATGDRVLVQGTDKVNVGDKVKAVPVTIDADGHVHDLTPAGDSAHVQSPAA</sequence>
<dbReference type="AlphaFoldDB" id="A0A084IIK9"/>
<dbReference type="STRING" id="1304275.C41B8_14490"/>
<dbReference type="InterPro" id="IPR058626">
    <property type="entry name" value="MdtA-like_b-barrel"/>
</dbReference>
<gene>
    <name evidence="8" type="ORF">C41B8_14490</name>
</gene>
<evidence type="ECO:0000259" key="4">
    <source>
        <dbReference type="Pfam" id="PF25876"/>
    </source>
</evidence>
<dbReference type="NCBIfam" id="TIGR01730">
    <property type="entry name" value="RND_mfp"/>
    <property type="match status" value="1"/>
</dbReference>
<evidence type="ECO:0000256" key="2">
    <source>
        <dbReference type="ARBA" id="ARBA00009477"/>
    </source>
</evidence>
<keyword evidence="3" id="KW-0732">Signal</keyword>
<dbReference type="Gene3D" id="2.40.420.20">
    <property type="match status" value="1"/>
</dbReference>
<dbReference type="InterPro" id="IPR006143">
    <property type="entry name" value="RND_pump_MFP"/>
</dbReference>
<dbReference type="InterPro" id="IPR058625">
    <property type="entry name" value="MdtA-like_BSH"/>
</dbReference>
<dbReference type="GO" id="GO:0046677">
    <property type="term" value="P:response to antibiotic"/>
    <property type="evidence" value="ECO:0007669"/>
    <property type="project" value="TreeGrafter"/>
</dbReference>